<organism evidence="1">
    <name type="scientific">Anguilla anguilla</name>
    <name type="common">European freshwater eel</name>
    <name type="synonym">Muraena anguilla</name>
    <dbReference type="NCBI Taxonomy" id="7936"/>
    <lineage>
        <taxon>Eukaryota</taxon>
        <taxon>Metazoa</taxon>
        <taxon>Chordata</taxon>
        <taxon>Craniata</taxon>
        <taxon>Vertebrata</taxon>
        <taxon>Euteleostomi</taxon>
        <taxon>Actinopterygii</taxon>
        <taxon>Neopterygii</taxon>
        <taxon>Teleostei</taxon>
        <taxon>Anguilliformes</taxon>
        <taxon>Anguillidae</taxon>
        <taxon>Anguilla</taxon>
    </lineage>
</organism>
<dbReference type="AlphaFoldDB" id="A0A0E9R0L9"/>
<name>A0A0E9R0L9_ANGAN</name>
<protein>
    <submittedName>
        <fullName evidence="1">Uncharacterized protein</fullName>
    </submittedName>
</protein>
<sequence length="69" mass="8062">MPREDKRLMTIKRFSDAFFHNAFTRSGTDAHNAIRGQNYPLWLEQLSCIIVLVPTFPQCCKFQTTQTQL</sequence>
<evidence type="ECO:0000313" key="1">
    <source>
        <dbReference type="EMBL" id="JAH22035.1"/>
    </source>
</evidence>
<dbReference type="EMBL" id="GBXM01086542">
    <property type="protein sequence ID" value="JAH22035.1"/>
    <property type="molecule type" value="Transcribed_RNA"/>
</dbReference>
<proteinExistence type="predicted"/>
<reference evidence="1" key="2">
    <citation type="journal article" date="2015" name="Fish Shellfish Immunol.">
        <title>Early steps in the European eel (Anguilla anguilla)-Vibrio vulnificus interaction in the gills: Role of the RtxA13 toxin.</title>
        <authorList>
            <person name="Callol A."/>
            <person name="Pajuelo D."/>
            <person name="Ebbesson L."/>
            <person name="Teles M."/>
            <person name="MacKenzie S."/>
            <person name="Amaro C."/>
        </authorList>
    </citation>
    <scope>NUCLEOTIDE SEQUENCE</scope>
</reference>
<accession>A0A0E9R0L9</accession>
<reference evidence="1" key="1">
    <citation type="submission" date="2014-11" db="EMBL/GenBank/DDBJ databases">
        <authorList>
            <person name="Amaro Gonzalez C."/>
        </authorList>
    </citation>
    <scope>NUCLEOTIDE SEQUENCE</scope>
</reference>